<dbReference type="Proteomes" id="UP000254425">
    <property type="component" value="Chromosome"/>
</dbReference>
<feature type="region of interest" description="Disordered" evidence="1">
    <location>
        <begin position="403"/>
        <end position="422"/>
    </location>
</feature>
<gene>
    <name evidence="2" type="ORF">DVA86_23340</name>
</gene>
<feature type="compositionally biased region" description="Polar residues" evidence="1">
    <location>
        <begin position="403"/>
        <end position="417"/>
    </location>
</feature>
<protein>
    <recommendedName>
        <fullName evidence="4">AG2 protein</fullName>
    </recommendedName>
</protein>
<accession>A0A345XU27</accession>
<dbReference type="EMBL" id="CP031320">
    <property type="protein sequence ID" value="AXK35143.1"/>
    <property type="molecule type" value="Genomic_DNA"/>
</dbReference>
<dbReference type="KEGG" id="sarm:DVA86_23340"/>
<proteinExistence type="predicted"/>
<dbReference type="RefSeq" id="WP_208881102.1">
    <property type="nucleotide sequence ID" value="NZ_CP031320.1"/>
</dbReference>
<evidence type="ECO:0000313" key="3">
    <source>
        <dbReference type="Proteomes" id="UP000254425"/>
    </source>
</evidence>
<evidence type="ECO:0000313" key="2">
    <source>
        <dbReference type="EMBL" id="AXK35143.1"/>
    </source>
</evidence>
<keyword evidence="3" id="KW-1185">Reference proteome</keyword>
<name>A0A345XU27_9ACTN</name>
<evidence type="ECO:0008006" key="4">
    <source>
        <dbReference type="Google" id="ProtNLM"/>
    </source>
</evidence>
<sequence>MVTYQELDHLRLGKLKEAATQWQEMVRKLEKLADGGGDGGASAAGLKKKAESADWHGDNATVTKKFVTKTAGEFDDVVTAARSIHTILDGAHSKLKTHKEDLAKAVEEAKGKNIHVTSDGVVKPGEGGREPSQGEIDAVAERIKDILTKAGEADTTAAEALRLHAQSKYDFRDTGFKSFDGAAKSLKDSKEFLALSKKNPEDLSNEEIRRLAELAKENSGDPVFGERIATGLGARGTLELYGALADTGTWENEADKGRMAAVAELEKQLGTSLASATQSDSPAMEKWEKDVVGLGGKEVGRDNGAYNTRVYGFQAMSNLMRHGKYESGFLNEYGDALVGFEKKNTHDVRDPGPGGQTRENELPWNQDPLYARNNLMHFGDENDAGTDPMTGYMKALANNPEASSDFFSSTEPQNNSEWVLKDRPGYNDVDALDYGESREDYEGPSAVKEATGAALLAGATGMAPGDEQAPGTPHTEQQKQVLDNSVNYLGQRGDGFPSEMRDDMAKIMTNHGATVHDAMSSVDGDPPLDQENLMEVTKQVSKDPDTYALLSEGMNYAMVHDIENEKANPEDSLDRSGYTLGFMEEARHRAIGDLTEDELSEAGWKEKFANATVGAATSFVPYAGGSISAGAGLVAADWLEGEQERIKDHATEDYQSTYEARQKQADSLAERWYAANREWADDPARDGYSGDRGIYSKIEAAANDGNKKFEGLAGAQGG</sequence>
<organism evidence="2 3">
    <name type="scientific">Streptomyces armeniacus</name>
    <dbReference type="NCBI Taxonomy" id="83291"/>
    <lineage>
        <taxon>Bacteria</taxon>
        <taxon>Bacillati</taxon>
        <taxon>Actinomycetota</taxon>
        <taxon>Actinomycetes</taxon>
        <taxon>Kitasatosporales</taxon>
        <taxon>Streptomycetaceae</taxon>
        <taxon>Streptomyces</taxon>
    </lineage>
</organism>
<feature type="region of interest" description="Disordered" evidence="1">
    <location>
        <begin position="33"/>
        <end position="52"/>
    </location>
</feature>
<dbReference type="AlphaFoldDB" id="A0A345XU27"/>
<evidence type="ECO:0000256" key="1">
    <source>
        <dbReference type="SAM" id="MobiDB-lite"/>
    </source>
</evidence>
<reference evidence="2 3" key="1">
    <citation type="submission" date="2018-07" db="EMBL/GenBank/DDBJ databases">
        <title>Draft genome of the type strain Streptomyces armeniacus ATCC 15676.</title>
        <authorList>
            <person name="Labana P."/>
            <person name="Gosse J.T."/>
            <person name="Boddy C.N."/>
        </authorList>
    </citation>
    <scope>NUCLEOTIDE SEQUENCE [LARGE SCALE GENOMIC DNA]</scope>
    <source>
        <strain evidence="2 3">ATCC 15676</strain>
    </source>
</reference>